<comment type="caution">
    <text evidence="1">The sequence shown here is derived from an EMBL/GenBank/DDBJ whole genome shotgun (WGS) entry which is preliminary data.</text>
</comment>
<dbReference type="InterPro" id="IPR008969">
    <property type="entry name" value="CarboxyPept-like_regulatory"/>
</dbReference>
<reference evidence="1 2" key="1">
    <citation type="submission" date="2014-10" db="EMBL/GenBank/DDBJ databases">
        <title>Genome sequencing of Vitellibacter vladivostokensis KMM 3516.</title>
        <authorList>
            <person name="Thevarajoo S."/>
            <person name="Selvaratnam C."/>
            <person name="Goh K.M."/>
            <person name="Chong C.S."/>
        </authorList>
    </citation>
    <scope>NUCLEOTIDE SEQUENCE [LARGE SCALE GENOMIC DNA]</scope>
    <source>
        <strain evidence="1 2">KMM 3516</strain>
    </source>
</reference>
<keyword evidence="2" id="KW-1185">Reference proteome</keyword>
<organism evidence="1 2">
    <name type="scientific">Aequorivita vladivostokensis</name>
    <dbReference type="NCBI Taxonomy" id="171194"/>
    <lineage>
        <taxon>Bacteria</taxon>
        <taxon>Pseudomonadati</taxon>
        <taxon>Bacteroidota</taxon>
        <taxon>Flavobacteriia</taxon>
        <taxon>Flavobacteriales</taxon>
        <taxon>Flavobacteriaceae</taxon>
        <taxon>Aequorivita</taxon>
    </lineage>
</organism>
<protein>
    <recommendedName>
        <fullName evidence="3">Lipoprotein</fullName>
    </recommendedName>
</protein>
<dbReference type="EMBL" id="JSVU01000002">
    <property type="protein sequence ID" value="KJJ39492.1"/>
    <property type="molecule type" value="Genomic_DNA"/>
</dbReference>
<accession>A0ABR5DL70</accession>
<evidence type="ECO:0008006" key="3">
    <source>
        <dbReference type="Google" id="ProtNLM"/>
    </source>
</evidence>
<proteinExistence type="predicted"/>
<dbReference type="Proteomes" id="UP000033497">
    <property type="component" value="Unassembled WGS sequence"/>
</dbReference>
<evidence type="ECO:0000313" key="1">
    <source>
        <dbReference type="EMBL" id="KJJ39492.1"/>
    </source>
</evidence>
<evidence type="ECO:0000313" key="2">
    <source>
        <dbReference type="Proteomes" id="UP000033497"/>
    </source>
</evidence>
<dbReference type="SUPFAM" id="SSF49464">
    <property type="entry name" value="Carboxypeptidase regulatory domain-like"/>
    <property type="match status" value="1"/>
</dbReference>
<dbReference type="PROSITE" id="PS51257">
    <property type="entry name" value="PROKAR_LIPOPROTEIN"/>
    <property type="match status" value="1"/>
</dbReference>
<dbReference type="RefSeq" id="WP_045079667.1">
    <property type="nucleotide sequence ID" value="NZ_JSVU01000002.1"/>
</dbReference>
<name>A0ABR5DL70_9FLAO</name>
<sequence length="236" mass="27123">MNRKHLIQFLLLGVLFLLQSCDPQIMDDRRILVKGNIVDSENNPVANIAVRCQTYGLVLGEARSDANGQFQFTSLDAESYNGLNIMVNMKSNDYYYEDGHSYDLTENLAYSAKQYFDNFTNRPAKTYNLGQIKLNDAAQLTVFFNNIPGDNNNVPYKMEYDSAICQIDLNVPNSEDCNYEEYNYYQQLDINTANFQTNIKSQLGSTVIFKYILNNEPEQTISIPLTNTENTYVFEY</sequence>
<gene>
    <name evidence="1" type="ORF">MB09_04480</name>
</gene>